<reference evidence="6" key="1">
    <citation type="journal article" date="2019" name="Int. J. Syst. Evol. Microbiol.">
        <title>The Global Catalogue of Microorganisms (GCM) 10K type strain sequencing project: providing services to taxonomists for standard genome sequencing and annotation.</title>
        <authorList>
            <consortium name="The Broad Institute Genomics Platform"/>
            <consortium name="The Broad Institute Genome Sequencing Center for Infectious Disease"/>
            <person name="Wu L."/>
            <person name="Ma J."/>
        </authorList>
    </citation>
    <scope>NUCLEOTIDE SEQUENCE [LARGE SCALE GENOMIC DNA]</scope>
    <source>
        <strain evidence="6">CECT 7649</strain>
    </source>
</reference>
<name>A0ABW2PIW9_9ACTN</name>
<dbReference type="SUPFAM" id="SSF53901">
    <property type="entry name" value="Thiolase-like"/>
    <property type="match status" value="1"/>
</dbReference>
<gene>
    <name evidence="5" type="ORF">ACFQSB_33280</name>
</gene>
<evidence type="ECO:0000313" key="5">
    <source>
        <dbReference type="EMBL" id="MFC7387121.1"/>
    </source>
</evidence>
<protein>
    <submittedName>
        <fullName evidence="5">3-oxoacyl-[acyl-carrier-protein] synthase III C-terminal domain-containing protein</fullName>
    </submittedName>
</protein>
<keyword evidence="1" id="KW-0808">Transferase</keyword>
<evidence type="ECO:0000256" key="1">
    <source>
        <dbReference type="ARBA" id="ARBA00022679"/>
    </source>
</evidence>
<evidence type="ECO:0000256" key="2">
    <source>
        <dbReference type="ARBA" id="ARBA00023315"/>
    </source>
</evidence>
<dbReference type="InterPro" id="IPR016039">
    <property type="entry name" value="Thiolase-like"/>
</dbReference>
<sequence length="340" mass="36679">MSAVFGIAALGNALGEPRSVEESAPDYTHERLRVRNWGFRTFHRAPDDTGLTDLAAAAGRRALADAGLAAGEVDLVVLAVADIPEHLYWDPSASTQNKLGAHRAESVLVNQACASGVAAFDTVAGKFATHPDYRVALLVAANRVCEAYWNRMDSSPAVSSDGATAAVLVRGHPRNRWLTTEVITDGRYADFSHLRGGGAARPFTEGAEPPGQLRNPAELMDEFLGHDVRATIRVARLSRQNLRAVVEEACKRASVPPESLRHILHMNGSRKGMQEFARAFGIPLDRTNAEISLDHGHFGCADQMFALGEKLARGEVREGDVVALTSTGNGMHWACTLLRI</sequence>
<dbReference type="Gene3D" id="3.40.47.10">
    <property type="match status" value="2"/>
</dbReference>
<organism evidence="5 6">
    <name type="scientific">Sphaerisporangium rhizosphaerae</name>
    <dbReference type="NCBI Taxonomy" id="2269375"/>
    <lineage>
        <taxon>Bacteria</taxon>
        <taxon>Bacillati</taxon>
        <taxon>Actinomycetota</taxon>
        <taxon>Actinomycetes</taxon>
        <taxon>Streptosporangiales</taxon>
        <taxon>Streptosporangiaceae</taxon>
        <taxon>Sphaerisporangium</taxon>
    </lineage>
</organism>
<dbReference type="Pfam" id="PF08545">
    <property type="entry name" value="ACP_syn_III"/>
    <property type="match status" value="1"/>
</dbReference>
<dbReference type="Pfam" id="PF08541">
    <property type="entry name" value="ACP_syn_III_C"/>
    <property type="match status" value="1"/>
</dbReference>
<comment type="caution">
    <text evidence="5">The sequence shown here is derived from an EMBL/GenBank/DDBJ whole genome shotgun (WGS) entry which is preliminary data.</text>
</comment>
<evidence type="ECO:0000259" key="3">
    <source>
        <dbReference type="Pfam" id="PF08541"/>
    </source>
</evidence>
<keyword evidence="6" id="KW-1185">Reference proteome</keyword>
<evidence type="ECO:0000259" key="4">
    <source>
        <dbReference type="Pfam" id="PF08545"/>
    </source>
</evidence>
<dbReference type="EMBL" id="JBHTCG010000034">
    <property type="protein sequence ID" value="MFC7387121.1"/>
    <property type="molecule type" value="Genomic_DNA"/>
</dbReference>
<keyword evidence="2" id="KW-0012">Acyltransferase</keyword>
<dbReference type="Proteomes" id="UP001596496">
    <property type="component" value="Unassembled WGS sequence"/>
</dbReference>
<dbReference type="RefSeq" id="WP_380830796.1">
    <property type="nucleotide sequence ID" value="NZ_JBHTCG010000034.1"/>
</dbReference>
<accession>A0ABW2PIW9</accession>
<feature type="domain" description="Beta-ketoacyl-[acyl-carrier-protein] synthase III N-terminal" evidence="4">
    <location>
        <begin position="109"/>
        <end position="186"/>
    </location>
</feature>
<dbReference type="InterPro" id="IPR013747">
    <property type="entry name" value="ACP_syn_III_C"/>
</dbReference>
<dbReference type="InterPro" id="IPR013751">
    <property type="entry name" value="ACP_syn_III_N"/>
</dbReference>
<dbReference type="PANTHER" id="PTHR34069">
    <property type="entry name" value="3-OXOACYL-[ACYL-CARRIER-PROTEIN] SYNTHASE 3"/>
    <property type="match status" value="1"/>
</dbReference>
<evidence type="ECO:0000313" key="6">
    <source>
        <dbReference type="Proteomes" id="UP001596496"/>
    </source>
</evidence>
<proteinExistence type="predicted"/>
<dbReference type="PANTHER" id="PTHR34069:SF2">
    <property type="entry name" value="BETA-KETOACYL-[ACYL-CARRIER-PROTEIN] SYNTHASE III"/>
    <property type="match status" value="1"/>
</dbReference>
<feature type="domain" description="Beta-ketoacyl-[acyl-carrier-protein] synthase III C-terminal" evidence="3">
    <location>
        <begin position="250"/>
        <end position="340"/>
    </location>
</feature>